<protein>
    <submittedName>
        <fullName evidence="2">Enoyl-CoA hydratase/isomerase family protein</fullName>
    </submittedName>
</protein>
<evidence type="ECO:0000313" key="3">
    <source>
        <dbReference type="Proteomes" id="UP001066327"/>
    </source>
</evidence>
<gene>
    <name evidence="1" type="ORF">O4328_32020</name>
    <name evidence="2" type="ORF">Q5707_20580</name>
</gene>
<dbReference type="RefSeq" id="WP_269592211.1">
    <property type="nucleotide sequence ID" value="NZ_CP130953.1"/>
</dbReference>
<dbReference type="GO" id="GO:0003824">
    <property type="term" value="F:catalytic activity"/>
    <property type="evidence" value="ECO:0007669"/>
    <property type="project" value="UniProtKB-ARBA"/>
</dbReference>
<evidence type="ECO:0000313" key="2">
    <source>
        <dbReference type="EMBL" id="WLF44374.1"/>
    </source>
</evidence>
<dbReference type="Pfam" id="PF00378">
    <property type="entry name" value="ECH_1"/>
    <property type="match status" value="1"/>
</dbReference>
<dbReference type="EMBL" id="CP130953">
    <property type="protein sequence ID" value="WLF44374.1"/>
    <property type="molecule type" value="Genomic_DNA"/>
</dbReference>
<dbReference type="InterPro" id="IPR029045">
    <property type="entry name" value="ClpP/crotonase-like_dom_sf"/>
</dbReference>
<reference evidence="1" key="1">
    <citation type="submission" date="2022-12" db="EMBL/GenBank/DDBJ databases">
        <authorList>
            <person name="Krivoruchko A.V."/>
            <person name="Elkin A."/>
        </authorList>
    </citation>
    <scope>NUCLEOTIDE SEQUENCE</scope>
    <source>
        <strain evidence="1">IEGM 249</strain>
    </source>
</reference>
<dbReference type="CDD" id="cd06558">
    <property type="entry name" value="crotonase-like"/>
    <property type="match status" value="1"/>
</dbReference>
<keyword evidence="3" id="KW-1185">Reference proteome</keyword>
<dbReference type="PANTHER" id="PTHR11941:SF54">
    <property type="entry name" value="ENOYL-COA HYDRATASE, MITOCHONDRIAL"/>
    <property type="match status" value="1"/>
</dbReference>
<dbReference type="SUPFAM" id="SSF52096">
    <property type="entry name" value="ClpP/crotonase"/>
    <property type="match status" value="1"/>
</dbReference>
<dbReference type="Proteomes" id="UP001066327">
    <property type="component" value="Unassembled WGS sequence"/>
</dbReference>
<organism evidence="2 4">
    <name type="scientific">Rhodococcus opacus</name>
    <name type="common">Nocardia opaca</name>
    <dbReference type="NCBI Taxonomy" id="37919"/>
    <lineage>
        <taxon>Bacteria</taxon>
        <taxon>Bacillati</taxon>
        <taxon>Actinomycetota</taxon>
        <taxon>Actinomycetes</taxon>
        <taxon>Mycobacteriales</taxon>
        <taxon>Nocardiaceae</taxon>
        <taxon>Rhodococcus</taxon>
    </lineage>
</organism>
<proteinExistence type="predicted"/>
<dbReference type="PANTHER" id="PTHR11941">
    <property type="entry name" value="ENOYL-COA HYDRATASE-RELATED"/>
    <property type="match status" value="1"/>
</dbReference>
<dbReference type="Proteomes" id="UP001231166">
    <property type="component" value="Chromosome"/>
</dbReference>
<evidence type="ECO:0000313" key="1">
    <source>
        <dbReference type="EMBL" id="MCZ4588249.1"/>
    </source>
</evidence>
<dbReference type="Gene3D" id="3.90.226.10">
    <property type="entry name" value="2-enoyl-CoA Hydratase, Chain A, domain 1"/>
    <property type="match status" value="1"/>
</dbReference>
<accession>A0AAX3Y889</accession>
<evidence type="ECO:0000313" key="4">
    <source>
        <dbReference type="Proteomes" id="UP001231166"/>
    </source>
</evidence>
<name>A0AAX3Y889_RHOOP</name>
<reference evidence="2" key="2">
    <citation type="submission" date="2023-07" db="EMBL/GenBank/DDBJ databases">
        <title>Genomic analysis of Rhodococcus opacus VOC-14 with glycol ethers degradation activity.</title>
        <authorList>
            <person name="Narkevich D.A."/>
            <person name="Hlushen A.M."/>
            <person name="Akhremchuk A.E."/>
            <person name="Sikolenko M.A."/>
            <person name="Valentovich L.N."/>
        </authorList>
    </citation>
    <scope>NUCLEOTIDE SEQUENCE</scope>
    <source>
        <strain evidence="2">VOC-14</strain>
    </source>
</reference>
<sequence>MADAVIESTDDIVIDTVDGVGTVRLNRPDRGNSVTPDVVTRMGDAVADLAETDGIGAVVLTGTGKVFCAGADVKDMYAVYSADGADGLMNYLAVTWMPAVQRTVRLLWNNPVPVIAAYNGHATAGGLDFGLSCDVRLAASQARFAESYVNLGMVPVAGGAYLLPKLIGLEKASRMIATGEFIDAEQALAAGMVSEVCDTEDLARRAAEVARQMTHGPVATYANAKRIARAAATVELDAALKESLAANIALIARPEVRSLVLDVMERYSLAKASRAGRD</sequence>
<dbReference type="AlphaFoldDB" id="A0AAX3Y889"/>
<dbReference type="EMBL" id="JAPWIS010000021">
    <property type="protein sequence ID" value="MCZ4588249.1"/>
    <property type="molecule type" value="Genomic_DNA"/>
</dbReference>
<dbReference type="InterPro" id="IPR001753">
    <property type="entry name" value="Enoyl-CoA_hydra/iso"/>
</dbReference>
<dbReference type="GO" id="GO:0006635">
    <property type="term" value="P:fatty acid beta-oxidation"/>
    <property type="evidence" value="ECO:0007669"/>
    <property type="project" value="TreeGrafter"/>
</dbReference>